<evidence type="ECO:0000313" key="12">
    <source>
        <dbReference type="EMBL" id="MBC5723997.1"/>
    </source>
</evidence>
<evidence type="ECO:0000256" key="6">
    <source>
        <dbReference type="ARBA" id="ARBA00022755"/>
    </source>
</evidence>
<comment type="pathway">
    <text evidence="2 9">Purine metabolism; GMP biosynthesis; GMP from XMP (L-Gln route): step 1/1.</text>
</comment>
<dbReference type="FunFam" id="3.40.50.620:FF:000001">
    <property type="entry name" value="GMP synthase [glutamine-hydrolyzing]"/>
    <property type="match status" value="1"/>
</dbReference>
<feature type="domain" description="GMPS ATP-PPase" evidence="11">
    <location>
        <begin position="200"/>
        <end position="389"/>
    </location>
</feature>
<organism evidence="12 13">
    <name type="scientific">Agathobaculum faecis</name>
    <dbReference type="NCBI Taxonomy" id="2763013"/>
    <lineage>
        <taxon>Bacteria</taxon>
        <taxon>Bacillati</taxon>
        <taxon>Bacillota</taxon>
        <taxon>Clostridia</taxon>
        <taxon>Eubacteriales</taxon>
        <taxon>Butyricicoccaceae</taxon>
        <taxon>Agathobaculum</taxon>
    </lineage>
</organism>
<dbReference type="GO" id="GO:0003921">
    <property type="term" value="F:GMP synthase activity"/>
    <property type="evidence" value="ECO:0007669"/>
    <property type="project" value="InterPro"/>
</dbReference>
<keyword evidence="5 9" id="KW-0332">GMP biosynthesis</keyword>
<dbReference type="PROSITE" id="PS51553">
    <property type="entry name" value="GMPS_ATP_PPASE"/>
    <property type="match status" value="1"/>
</dbReference>
<accession>A0A923LU36</accession>
<evidence type="ECO:0000256" key="1">
    <source>
        <dbReference type="ARBA" id="ARBA00002332"/>
    </source>
</evidence>
<dbReference type="PROSITE" id="PS51273">
    <property type="entry name" value="GATASE_TYPE_1"/>
    <property type="match status" value="1"/>
</dbReference>
<dbReference type="Gene3D" id="3.40.50.880">
    <property type="match status" value="1"/>
</dbReference>
<dbReference type="InterPro" id="IPR029062">
    <property type="entry name" value="Class_I_gatase-like"/>
</dbReference>
<dbReference type="InterPro" id="IPR022955">
    <property type="entry name" value="GMP_synthase"/>
</dbReference>
<comment type="caution">
    <text evidence="12">The sequence shown here is derived from an EMBL/GenBank/DDBJ whole genome shotgun (WGS) entry which is preliminary data.</text>
</comment>
<comment type="catalytic activity">
    <reaction evidence="9">
        <text>XMP + L-glutamine + ATP + H2O = GMP + L-glutamate + AMP + diphosphate + 2 H(+)</text>
        <dbReference type="Rhea" id="RHEA:11680"/>
        <dbReference type="ChEBI" id="CHEBI:15377"/>
        <dbReference type="ChEBI" id="CHEBI:15378"/>
        <dbReference type="ChEBI" id="CHEBI:29985"/>
        <dbReference type="ChEBI" id="CHEBI:30616"/>
        <dbReference type="ChEBI" id="CHEBI:33019"/>
        <dbReference type="ChEBI" id="CHEBI:57464"/>
        <dbReference type="ChEBI" id="CHEBI:58115"/>
        <dbReference type="ChEBI" id="CHEBI:58359"/>
        <dbReference type="ChEBI" id="CHEBI:456215"/>
        <dbReference type="EC" id="6.3.5.2"/>
    </reaction>
</comment>
<evidence type="ECO:0000259" key="11">
    <source>
        <dbReference type="PROSITE" id="PS51553"/>
    </source>
</evidence>
<dbReference type="Pfam" id="PF00958">
    <property type="entry name" value="GMP_synt_C"/>
    <property type="match status" value="1"/>
</dbReference>
<name>A0A923LU36_9FIRM</name>
<dbReference type="Pfam" id="PF03054">
    <property type="entry name" value="tRNA_Me_trans"/>
    <property type="match status" value="1"/>
</dbReference>
<comment type="function">
    <text evidence="1 9">Catalyzes the synthesis of GMP from XMP.</text>
</comment>
<evidence type="ECO:0000256" key="9">
    <source>
        <dbReference type="HAMAP-Rule" id="MF_00344"/>
    </source>
</evidence>
<reference evidence="12" key="1">
    <citation type="submission" date="2020-08" db="EMBL/GenBank/DDBJ databases">
        <title>Genome public.</title>
        <authorList>
            <person name="Liu C."/>
            <person name="Sun Q."/>
        </authorList>
    </citation>
    <scope>NUCLEOTIDE SEQUENCE</scope>
    <source>
        <strain evidence="12">NSJ-28</strain>
    </source>
</reference>
<gene>
    <name evidence="9 12" type="primary">guaA</name>
    <name evidence="12" type="ORF">H8S45_00700</name>
</gene>
<keyword evidence="7 9" id="KW-0067">ATP-binding</keyword>
<feature type="active site" evidence="9">
    <location>
        <position position="175"/>
    </location>
</feature>
<evidence type="ECO:0000256" key="10">
    <source>
        <dbReference type="PROSITE-ProRule" id="PRU00886"/>
    </source>
</evidence>
<protein>
    <recommendedName>
        <fullName evidence="9">GMP synthase [glutamine-hydrolyzing]</fullName>
        <ecNumber evidence="9">6.3.5.2</ecNumber>
    </recommendedName>
    <alternativeName>
        <fullName evidence="9">GMP synthetase</fullName>
    </alternativeName>
    <alternativeName>
        <fullName evidence="9">Glutamine amidotransferase</fullName>
    </alternativeName>
</protein>
<dbReference type="RefSeq" id="WP_054325865.1">
    <property type="nucleotide sequence ID" value="NZ_JACOPL010000001.1"/>
</dbReference>
<proteinExistence type="inferred from homology"/>
<sequence length="514" mass="57476">MENHQLVLVLDFGGQYNQLIARRVREHHVYCEVKPYKTPLEEIRAMHPIGIIFTGGPNSVYDEKSPKCDPALFELGIPVLGICYGCQLMAHTLGGEVTAAQEDTAREYGKTDTFYNTGCKLFKGLPEQGISWMSHGDYMAKVPEGFSLVAHTEMCPTAAIADEARGFYGVQYHPEVNHTENGTLMLKNFLYEVCGAKGDWTMEDYKNSSIKSIREKVGDGKVLLALSGGVDSSVAAALLAEAVGNQLTCVFVDHGLMRKDEGDEVEAAFAKWDINFIRVDAEKRFLDKLAGISDPETKRKIIGEEFIRVFEEEGKKIGKVDYLVQGTIYPDVIESGAGDAAVIKSHHNVGGLPDFVDFKEIIEPLRLLFKDEVRQLGRELDLPEYLVMRQPFPGPGLAIRVIGEITREKLDILREADFIFRDEVAKAGLEHTMNQYFAVLTNMRSVGVMGDGRTYDYTVALRSVTTTDFMTADWARIPYEVLDRVSVRIVNEVGHINRIVYDITSKPPATIEWE</sequence>
<evidence type="ECO:0000256" key="4">
    <source>
        <dbReference type="ARBA" id="ARBA00022741"/>
    </source>
</evidence>
<dbReference type="InterPro" id="IPR001674">
    <property type="entry name" value="GMP_synth_C"/>
</dbReference>
<dbReference type="Gene3D" id="3.30.300.10">
    <property type="match status" value="1"/>
</dbReference>
<dbReference type="NCBIfam" id="TIGR00884">
    <property type="entry name" value="guaA_Cterm"/>
    <property type="match status" value="1"/>
</dbReference>
<dbReference type="FunFam" id="3.30.300.10:FF:000002">
    <property type="entry name" value="GMP synthase [glutamine-hydrolyzing]"/>
    <property type="match status" value="1"/>
</dbReference>
<dbReference type="PANTHER" id="PTHR11922:SF2">
    <property type="entry name" value="GMP SYNTHASE [GLUTAMINE-HYDROLYZING]"/>
    <property type="match status" value="1"/>
</dbReference>
<keyword evidence="13" id="KW-1185">Reference proteome</keyword>
<dbReference type="Gene3D" id="3.40.50.620">
    <property type="entry name" value="HUPs"/>
    <property type="match status" value="1"/>
</dbReference>
<dbReference type="Pfam" id="PF00117">
    <property type="entry name" value="GATase"/>
    <property type="match status" value="1"/>
</dbReference>
<dbReference type="SUPFAM" id="SSF52402">
    <property type="entry name" value="Adenine nucleotide alpha hydrolases-like"/>
    <property type="match status" value="1"/>
</dbReference>
<dbReference type="NCBIfam" id="NF000848">
    <property type="entry name" value="PRK00074.1"/>
    <property type="match status" value="1"/>
</dbReference>
<dbReference type="SUPFAM" id="SSF52317">
    <property type="entry name" value="Class I glutamine amidotransferase-like"/>
    <property type="match status" value="1"/>
</dbReference>
<dbReference type="InterPro" id="IPR004739">
    <property type="entry name" value="GMP_synth_GATase"/>
</dbReference>
<dbReference type="FunFam" id="3.40.50.880:FF:000001">
    <property type="entry name" value="GMP synthase [glutamine-hydrolyzing]"/>
    <property type="match status" value="1"/>
</dbReference>
<feature type="binding site" evidence="10">
    <location>
        <begin position="227"/>
        <end position="233"/>
    </location>
    <ligand>
        <name>ATP</name>
        <dbReference type="ChEBI" id="CHEBI:30616"/>
    </ligand>
</feature>
<dbReference type="InterPro" id="IPR025777">
    <property type="entry name" value="GMPS_ATP_PPase_dom"/>
</dbReference>
<dbReference type="PANTHER" id="PTHR11922">
    <property type="entry name" value="GMP SYNTHASE-RELATED"/>
    <property type="match status" value="1"/>
</dbReference>
<dbReference type="GO" id="GO:0005524">
    <property type="term" value="F:ATP binding"/>
    <property type="evidence" value="ECO:0007669"/>
    <property type="project" value="UniProtKB-UniRule"/>
</dbReference>
<evidence type="ECO:0000256" key="7">
    <source>
        <dbReference type="ARBA" id="ARBA00022840"/>
    </source>
</evidence>
<comment type="subunit">
    <text evidence="9">Homodimer.</text>
</comment>
<dbReference type="SUPFAM" id="SSF54810">
    <property type="entry name" value="GMP synthetase C-terminal dimerisation domain"/>
    <property type="match status" value="1"/>
</dbReference>
<keyword evidence="3 9" id="KW-0436">Ligase</keyword>
<dbReference type="EMBL" id="JACOPL010000001">
    <property type="protein sequence ID" value="MBC5723997.1"/>
    <property type="molecule type" value="Genomic_DNA"/>
</dbReference>
<keyword evidence="8 9" id="KW-0315">Glutamine amidotransferase</keyword>
<evidence type="ECO:0000256" key="3">
    <source>
        <dbReference type="ARBA" id="ARBA00022598"/>
    </source>
</evidence>
<evidence type="ECO:0000256" key="5">
    <source>
        <dbReference type="ARBA" id="ARBA00022749"/>
    </source>
</evidence>
<dbReference type="HAMAP" id="MF_00344">
    <property type="entry name" value="GMP_synthase"/>
    <property type="match status" value="1"/>
</dbReference>
<dbReference type="CDD" id="cd01742">
    <property type="entry name" value="GATase1_GMP_Synthase"/>
    <property type="match status" value="1"/>
</dbReference>
<evidence type="ECO:0000313" key="13">
    <source>
        <dbReference type="Proteomes" id="UP000606499"/>
    </source>
</evidence>
<dbReference type="NCBIfam" id="TIGR00888">
    <property type="entry name" value="guaA_Nterm"/>
    <property type="match status" value="1"/>
</dbReference>
<dbReference type="InterPro" id="IPR014729">
    <property type="entry name" value="Rossmann-like_a/b/a_fold"/>
</dbReference>
<keyword evidence="4 9" id="KW-0547">Nucleotide-binding</keyword>
<feature type="active site" evidence="9">
    <location>
        <position position="173"/>
    </location>
</feature>
<dbReference type="GO" id="GO:0005829">
    <property type="term" value="C:cytosol"/>
    <property type="evidence" value="ECO:0007669"/>
    <property type="project" value="TreeGrafter"/>
</dbReference>
<dbReference type="Proteomes" id="UP000606499">
    <property type="component" value="Unassembled WGS sequence"/>
</dbReference>
<feature type="active site" description="Nucleophile" evidence="9">
    <location>
        <position position="83"/>
    </location>
</feature>
<dbReference type="EC" id="6.3.5.2" evidence="9"/>
<dbReference type="AlphaFoldDB" id="A0A923LU36"/>
<dbReference type="PRINTS" id="PR00099">
    <property type="entry name" value="CPSGATASE"/>
</dbReference>
<dbReference type="InterPro" id="IPR017926">
    <property type="entry name" value="GATASE"/>
</dbReference>
<keyword evidence="6 9" id="KW-0658">Purine biosynthesis</keyword>
<dbReference type="CDD" id="cd01997">
    <property type="entry name" value="GMP_synthase_C"/>
    <property type="match status" value="1"/>
</dbReference>
<dbReference type="PRINTS" id="PR00096">
    <property type="entry name" value="GATASE"/>
</dbReference>
<evidence type="ECO:0000256" key="2">
    <source>
        <dbReference type="ARBA" id="ARBA00005153"/>
    </source>
</evidence>
<evidence type="ECO:0000256" key="8">
    <source>
        <dbReference type="ARBA" id="ARBA00022962"/>
    </source>
</evidence>